<keyword evidence="12" id="KW-1133">Transmembrane helix</keyword>
<evidence type="ECO:0000256" key="1">
    <source>
        <dbReference type="ARBA" id="ARBA00001936"/>
    </source>
</evidence>
<dbReference type="InterPro" id="IPR038255">
    <property type="entry name" value="PBS_linker_sf"/>
</dbReference>
<dbReference type="PANTHER" id="PTHR12871:SF0">
    <property type="entry name" value="ALPHA-1,6-MANNOSYL-GLYCOPROTEIN 2-BETA-N-ACETYLGLUCOSAMINYLTRANSFERASE"/>
    <property type="match status" value="1"/>
</dbReference>
<feature type="chain" id="PRO_5030758325" description="Alpha-1,6-mannosyl-glycoprotein 2-beta-N-acetylglucosaminyltransferase" evidence="25">
    <location>
        <begin position="28"/>
        <end position="953"/>
    </location>
</feature>
<sequence>MIDRPVRFPMPSWRFFILLVLLTLCQSGVRVKSMTTWVRRSDARNLLQDIEKDVCNGLWFDFRYLIGRTYESLYGPYVLFEDEKTTFKPLENASFCSILSFAGVNCDPMNELEGINRIVDSNQCSLIFKYLQRHLNMHKINRWLELSSCAAEMHSTEVVGDKNLEMVKFELSRHMMSYLVLDTDVNVPLLCGLFHSLVEDPDLELIPKDQDVGVCNKSGSYACAPKDWRWCDNATSSEKSSVEVIYSDLLQSQLQNVRDKIQQSVEKSLRSLVDDAFSWVLERDPSEQEEDSLVALLQQGKDFKYLVQYLHSTKEYRIKCAAAFCTANSKKAVDNVFHEVLLRPADPVALRRYTDMLHDGFHTTTLRKILKESEEYKTLCLRDGLSVCDSARSIVRMMYLKVLGRHPDLGGLTAYSRQLVLGKFTESQLQNELEKSDEFVNGAGLRRKALSIVETLKRGYQECSDARFTENPYWNGRWCDRSGCDDNSSVPCTTFPLEMYAQTEMELAGVNPSLPASEVRKFEELVKVVTEGYVRLLGRYPDRGFLISNMGKYMTGEASTDGLHDQLLSSQERQDNLQQRSEGTARAGWIDKINILSKLMIRYNLSFPEEVAHCFRFQPQGDVTSDTIAEFMDSSTSDGKLPCHSIGKVLSTLQEAWNQHGPLLGLQQEEEPMLPIAMYVNERPQYFLQVVRSLQAVHNIRKVAAIVISMDSVKEEMLDIALSIDFAPFRIIFHPVNEDLLKNQPLLAIKLHWIWLQDMLWNNIAETRGWKGDIALLEEDHVVSSDYLDLLSHLVYLKQHHCPRCWGVTLRWACMHSDDEDGTKVCRSHSVINTGIAFNRSTYLAIKNSNFDLFADGWDWSLFHLAQTGQMPPMMIGPALSRVRNVGREGVTVTEKGDEFLQRQLEYAVAKNSQDSLPLDHLWIDKKDRNQFTPPMWEPLYLGAGIGFLAPQA</sequence>
<evidence type="ECO:0000256" key="19">
    <source>
        <dbReference type="ARBA" id="ARBA00031203"/>
    </source>
</evidence>
<dbReference type="GO" id="GO:0009312">
    <property type="term" value="P:oligosaccharide biosynthetic process"/>
    <property type="evidence" value="ECO:0007669"/>
    <property type="project" value="InterPro"/>
</dbReference>
<reference evidence="26" key="1">
    <citation type="submission" date="2021-01" db="EMBL/GenBank/DDBJ databases">
        <authorList>
            <person name="Corre E."/>
            <person name="Pelletier E."/>
            <person name="Niang G."/>
            <person name="Scheremetjew M."/>
            <person name="Finn R."/>
            <person name="Kale V."/>
            <person name="Holt S."/>
            <person name="Cochrane G."/>
            <person name="Meng A."/>
            <person name="Brown T."/>
            <person name="Cohen L."/>
        </authorList>
    </citation>
    <scope>NUCLEOTIDE SEQUENCE</scope>
    <source>
        <strain evidence="26">CCMP 2712</strain>
    </source>
</reference>
<protein>
    <recommendedName>
        <fullName evidence="6">Alpha-1,6-mannosyl-glycoprotein 2-beta-N-acetylglucosaminyltransferase</fullName>
        <ecNumber evidence="5">2.4.1.143</ecNumber>
    </recommendedName>
    <alternativeName>
        <fullName evidence="21">Beta-1,2-N-acetylglucosaminyltransferase II</fullName>
    </alternativeName>
    <alternativeName>
        <fullName evidence="20">GlcNAc-T II</fullName>
    </alternativeName>
    <alternativeName>
        <fullName evidence="19">Mannoside acetylglucosaminyltransferase 2</fullName>
    </alternativeName>
    <alternativeName>
        <fullName evidence="18">N-glycosyl-oligosaccharide-glycoprotein N-acetylglucosaminyltransferase II</fullName>
    </alternativeName>
</protein>
<comment type="catalytic activity">
    <reaction evidence="22">
        <text>an N(4)-{beta-D-GlcNAc-(1-&gt;2)-alpha-D-Man-(1-&gt;3)-[alpha-D-Man-(1-&gt;6)]-beta-D-Man-(1-&gt;4)-beta-D-GlcNAc-(1-&gt;4)-beta-D-GlcNAc}-L-asparaginyl-[protein] + UDP-N-acetyl-alpha-D-glucosamine = N(4)-{beta-D-GlcNAc-(1-&gt;2)-alpha-D-Man-(1-&gt;3)-[beta-D-GlcNAc-(1-&gt;2)-alpha-D-Man-(1-&gt;6)]-beta-D-Man-(1-&gt;4)-beta-D-GlcNAc-(1-&gt;4)-beta-D-GlcNAc}-L-asparaginyl-[protein] + UDP + H(+)</text>
        <dbReference type="Rhea" id="RHEA:12941"/>
        <dbReference type="Rhea" id="RHEA-COMP:13526"/>
        <dbReference type="Rhea" id="RHEA-COMP:14369"/>
        <dbReference type="ChEBI" id="CHEBI:15378"/>
        <dbReference type="ChEBI" id="CHEBI:57705"/>
        <dbReference type="ChEBI" id="CHEBI:58223"/>
        <dbReference type="ChEBI" id="CHEBI:60615"/>
        <dbReference type="ChEBI" id="CHEBI:60651"/>
        <dbReference type="EC" id="2.4.1.143"/>
    </reaction>
</comment>
<dbReference type="GO" id="GO:0005795">
    <property type="term" value="C:Golgi stack"/>
    <property type="evidence" value="ECO:0007669"/>
    <property type="project" value="InterPro"/>
</dbReference>
<evidence type="ECO:0000256" key="3">
    <source>
        <dbReference type="ARBA" id="ARBA00004922"/>
    </source>
</evidence>
<name>A0A7S4P3L6_GUITH</name>
<evidence type="ECO:0000256" key="12">
    <source>
        <dbReference type="ARBA" id="ARBA00022989"/>
    </source>
</evidence>
<keyword evidence="10 23" id="KW-0479">Metal-binding</keyword>
<dbReference type="InterPro" id="IPR029044">
    <property type="entry name" value="Nucleotide-diphossugar_trans"/>
</dbReference>
<dbReference type="Gene3D" id="3.90.550.10">
    <property type="entry name" value="Spore Coat Polysaccharide Biosynthesis Protein SpsA, Chain A"/>
    <property type="match status" value="1"/>
</dbReference>
<dbReference type="EMBL" id="HBKN01036222">
    <property type="protein sequence ID" value="CAE2322618.1"/>
    <property type="molecule type" value="Transcribed_RNA"/>
</dbReference>
<evidence type="ECO:0000256" key="6">
    <source>
        <dbReference type="ARBA" id="ARBA00014817"/>
    </source>
</evidence>
<dbReference type="GO" id="GO:0006487">
    <property type="term" value="P:protein N-linked glycosylation"/>
    <property type="evidence" value="ECO:0007669"/>
    <property type="project" value="TreeGrafter"/>
</dbReference>
<dbReference type="PANTHER" id="PTHR12871">
    <property type="entry name" value="BETA-1,2-N-ACETYLGLUCOSAMINYLTRANSFERASE II"/>
    <property type="match status" value="1"/>
</dbReference>
<dbReference type="GO" id="GO:0008455">
    <property type="term" value="F:alpha-1,6-mannosylglycoprotein 2-beta-N-acetylglucosaminyltransferase activity"/>
    <property type="evidence" value="ECO:0007669"/>
    <property type="project" value="UniProtKB-EC"/>
</dbReference>
<keyword evidence="11" id="KW-0735">Signal-anchor</keyword>
<feature type="disulfide bond" evidence="24">
    <location>
        <begin position="802"/>
        <end position="805"/>
    </location>
</feature>
<proteinExistence type="inferred from homology"/>
<keyword evidence="16" id="KW-0325">Glycoprotein</keyword>
<dbReference type="InterPro" id="IPR007754">
    <property type="entry name" value="GlcNAc_II"/>
</dbReference>
<evidence type="ECO:0000256" key="15">
    <source>
        <dbReference type="ARBA" id="ARBA00023157"/>
    </source>
</evidence>
<organism evidence="26">
    <name type="scientific">Guillardia theta</name>
    <name type="common">Cryptophyte</name>
    <name type="synonym">Cryptomonas phi</name>
    <dbReference type="NCBI Taxonomy" id="55529"/>
    <lineage>
        <taxon>Eukaryota</taxon>
        <taxon>Cryptophyceae</taxon>
        <taxon>Pyrenomonadales</taxon>
        <taxon>Geminigeraceae</taxon>
        <taxon>Guillardia</taxon>
    </lineage>
</organism>
<evidence type="ECO:0000256" key="21">
    <source>
        <dbReference type="ARBA" id="ARBA00032915"/>
    </source>
</evidence>
<dbReference type="GO" id="GO:0046872">
    <property type="term" value="F:metal ion binding"/>
    <property type="evidence" value="ECO:0007669"/>
    <property type="project" value="UniProtKB-KW"/>
</dbReference>
<comment type="cofactor">
    <cofactor evidence="1 23">
        <name>Mn(2+)</name>
        <dbReference type="ChEBI" id="CHEBI:29035"/>
    </cofactor>
</comment>
<evidence type="ECO:0000256" key="9">
    <source>
        <dbReference type="ARBA" id="ARBA00022692"/>
    </source>
</evidence>
<dbReference type="AlphaFoldDB" id="A0A7S4P3L6"/>
<gene>
    <name evidence="26" type="ORF">GTHE00462_LOCUS28283</name>
</gene>
<feature type="signal peptide" evidence="25">
    <location>
        <begin position="1"/>
        <end position="27"/>
    </location>
</feature>
<dbReference type="SUPFAM" id="SSF53448">
    <property type="entry name" value="Nucleotide-diphospho-sugar transferases"/>
    <property type="match status" value="1"/>
</dbReference>
<evidence type="ECO:0000256" key="5">
    <source>
        <dbReference type="ARBA" id="ARBA00012613"/>
    </source>
</evidence>
<keyword evidence="13" id="KW-0333">Golgi apparatus</keyword>
<accession>A0A7S4P3L6</accession>
<evidence type="ECO:0000256" key="25">
    <source>
        <dbReference type="SAM" id="SignalP"/>
    </source>
</evidence>
<evidence type="ECO:0000256" key="13">
    <source>
        <dbReference type="ARBA" id="ARBA00023034"/>
    </source>
</evidence>
<keyword evidence="17 23" id="KW-0464">Manganese</keyword>
<comment type="pathway">
    <text evidence="3">Protein modification; protein glycosylation.</text>
</comment>
<keyword evidence="8" id="KW-0808">Transferase</keyword>
<keyword evidence="15 24" id="KW-1015">Disulfide bond</keyword>
<evidence type="ECO:0000313" key="26">
    <source>
        <dbReference type="EMBL" id="CAE2322618.1"/>
    </source>
</evidence>
<evidence type="ECO:0000256" key="7">
    <source>
        <dbReference type="ARBA" id="ARBA00022676"/>
    </source>
</evidence>
<dbReference type="GO" id="GO:0000139">
    <property type="term" value="C:Golgi membrane"/>
    <property type="evidence" value="ECO:0007669"/>
    <property type="project" value="UniProtKB-SubCell"/>
</dbReference>
<evidence type="ECO:0000256" key="11">
    <source>
        <dbReference type="ARBA" id="ARBA00022968"/>
    </source>
</evidence>
<comment type="similarity">
    <text evidence="4">Belongs to the glycosyltransferase 16 (GT16) protein family.</text>
</comment>
<keyword evidence="9" id="KW-0812">Transmembrane</keyword>
<evidence type="ECO:0000256" key="8">
    <source>
        <dbReference type="ARBA" id="ARBA00022679"/>
    </source>
</evidence>
<dbReference type="Pfam" id="PF05060">
    <property type="entry name" value="MGAT2"/>
    <property type="match status" value="2"/>
</dbReference>
<evidence type="ECO:0000256" key="20">
    <source>
        <dbReference type="ARBA" id="ARBA00032552"/>
    </source>
</evidence>
<evidence type="ECO:0000256" key="24">
    <source>
        <dbReference type="PIRSR" id="PIRSR607754-3"/>
    </source>
</evidence>
<evidence type="ECO:0000256" key="2">
    <source>
        <dbReference type="ARBA" id="ARBA00004323"/>
    </source>
</evidence>
<dbReference type="UniPathway" id="UPA00378"/>
<evidence type="ECO:0000256" key="23">
    <source>
        <dbReference type="PIRSR" id="PIRSR607754-2"/>
    </source>
</evidence>
<dbReference type="Gene3D" id="1.10.3130.20">
    <property type="entry name" value="Phycobilisome linker domain"/>
    <property type="match status" value="1"/>
</dbReference>
<evidence type="ECO:0000256" key="16">
    <source>
        <dbReference type="ARBA" id="ARBA00023180"/>
    </source>
</evidence>
<evidence type="ECO:0000256" key="22">
    <source>
        <dbReference type="ARBA" id="ARBA00093257"/>
    </source>
</evidence>
<feature type="binding site" evidence="23">
    <location>
        <position position="780"/>
    </location>
    <ligand>
        <name>Mn(2+)</name>
        <dbReference type="ChEBI" id="CHEBI:29035"/>
    </ligand>
</feature>
<evidence type="ECO:0000256" key="18">
    <source>
        <dbReference type="ARBA" id="ARBA00029663"/>
    </source>
</evidence>
<dbReference type="EC" id="2.4.1.143" evidence="5"/>
<evidence type="ECO:0000256" key="4">
    <source>
        <dbReference type="ARBA" id="ARBA00011011"/>
    </source>
</evidence>
<evidence type="ECO:0000256" key="17">
    <source>
        <dbReference type="ARBA" id="ARBA00023211"/>
    </source>
</evidence>
<keyword evidence="7" id="KW-0328">Glycosyltransferase</keyword>
<comment type="subcellular location">
    <subcellularLocation>
        <location evidence="2">Golgi apparatus membrane</location>
        <topology evidence="2">Single-pass type II membrane protein</topology>
    </subcellularLocation>
</comment>
<evidence type="ECO:0000256" key="10">
    <source>
        <dbReference type="ARBA" id="ARBA00022723"/>
    </source>
</evidence>
<keyword evidence="25" id="KW-0732">Signal</keyword>
<keyword evidence="14" id="KW-0472">Membrane</keyword>
<evidence type="ECO:0000256" key="14">
    <source>
        <dbReference type="ARBA" id="ARBA00023136"/>
    </source>
</evidence>